<organism evidence="1 2">
    <name type="scientific">Zootermopsis nevadensis</name>
    <name type="common">Dampwood termite</name>
    <dbReference type="NCBI Taxonomy" id="136037"/>
    <lineage>
        <taxon>Eukaryota</taxon>
        <taxon>Metazoa</taxon>
        <taxon>Ecdysozoa</taxon>
        <taxon>Arthropoda</taxon>
        <taxon>Hexapoda</taxon>
        <taxon>Insecta</taxon>
        <taxon>Pterygota</taxon>
        <taxon>Neoptera</taxon>
        <taxon>Polyneoptera</taxon>
        <taxon>Dictyoptera</taxon>
        <taxon>Blattodea</taxon>
        <taxon>Blattoidea</taxon>
        <taxon>Termitoidae</taxon>
        <taxon>Termopsidae</taxon>
        <taxon>Zootermopsis</taxon>
    </lineage>
</organism>
<dbReference type="EMBL" id="KK853628">
    <property type="protein sequence ID" value="KDR03820.1"/>
    <property type="molecule type" value="Genomic_DNA"/>
</dbReference>
<protein>
    <submittedName>
        <fullName evidence="1">Uncharacterized protein</fullName>
    </submittedName>
</protein>
<evidence type="ECO:0000313" key="2">
    <source>
        <dbReference type="Proteomes" id="UP000027135"/>
    </source>
</evidence>
<dbReference type="AlphaFoldDB" id="A0A067QSG4"/>
<name>A0A067QSG4_ZOONE</name>
<keyword evidence="2" id="KW-1185">Reference proteome</keyword>
<sequence length="63" mass="7472">MQCCNFKGLDYADAFLKQRHLHQYFLQRRAVCPPMDELLLPGESHNPLKEYCSLWQTVEQNCL</sequence>
<gene>
    <name evidence="1" type="ORF">L798_04463</name>
</gene>
<dbReference type="Proteomes" id="UP000027135">
    <property type="component" value="Unassembled WGS sequence"/>
</dbReference>
<proteinExistence type="predicted"/>
<evidence type="ECO:0000313" key="1">
    <source>
        <dbReference type="EMBL" id="KDR03820.1"/>
    </source>
</evidence>
<reference evidence="1 2" key="1">
    <citation type="journal article" date="2014" name="Nat. Commun.">
        <title>Molecular traces of alternative social organization in a termite genome.</title>
        <authorList>
            <person name="Terrapon N."/>
            <person name="Li C."/>
            <person name="Robertson H.M."/>
            <person name="Ji L."/>
            <person name="Meng X."/>
            <person name="Booth W."/>
            <person name="Chen Z."/>
            <person name="Childers C.P."/>
            <person name="Glastad K.M."/>
            <person name="Gokhale K."/>
            <person name="Gowin J."/>
            <person name="Gronenberg W."/>
            <person name="Hermansen R.A."/>
            <person name="Hu H."/>
            <person name="Hunt B.G."/>
            <person name="Huylmans A.K."/>
            <person name="Khalil S.M."/>
            <person name="Mitchell R.D."/>
            <person name="Munoz-Torres M.C."/>
            <person name="Mustard J.A."/>
            <person name="Pan H."/>
            <person name="Reese J.T."/>
            <person name="Scharf M.E."/>
            <person name="Sun F."/>
            <person name="Vogel H."/>
            <person name="Xiao J."/>
            <person name="Yang W."/>
            <person name="Yang Z."/>
            <person name="Yang Z."/>
            <person name="Zhou J."/>
            <person name="Zhu J."/>
            <person name="Brent C.S."/>
            <person name="Elsik C.G."/>
            <person name="Goodisman M.A."/>
            <person name="Liberles D.A."/>
            <person name="Roe R.M."/>
            <person name="Vargo E.L."/>
            <person name="Vilcinskas A."/>
            <person name="Wang J."/>
            <person name="Bornberg-Bauer E."/>
            <person name="Korb J."/>
            <person name="Zhang G."/>
            <person name="Liebig J."/>
        </authorList>
    </citation>
    <scope>NUCLEOTIDE SEQUENCE [LARGE SCALE GENOMIC DNA]</scope>
    <source>
        <tissue evidence="1">Whole organism</tissue>
    </source>
</reference>
<accession>A0A067QSG4</accession>
<dbReference type="InParanoid" id="A0A067QSG4"/>